<sequence>MMIICQHPVIAEYLRWGRDLSCTLLCMVVQSRAIQSRLLTVKHTHSPHSETAHS</sequence>
<comment type="caution">
    <text evidence="1">The sequence shown here is derived from an EMBL/GenBank/DDBJ whole genome shotgun (WGS) entry which is preliminary data.</text>
</comment>
<gene>
    <name evidence="1" type="ORF">SPARVUS_LOCUS5804240</name>
</gene>
<protein>
    <submittedName>
        <fullName evidence="1">Uncharacterized protein</fullName>
    </submittedName>
</protein>
<dbReference type="EMBL" id="CATNWA010012646">
    <property type="protein sequence ID" value="CAI9563782.1"/>
    <property type="molecule type" value="Genomic_DNA"/>
</dbReference>
<proteinExistence type="predicted"/>
<accession>A0ABN9CWK1</accession>
<keyword evidence="2" id="KW-1185">Reference proteome</keyword>
<organism evidence="1 2">
    <name type="scientific">Staurois parvus</name>
    <dbReference type="NCBI Taxonomy" id="386267"/>
    <lineage>
        <taxon>Eukaryota</taxon>
        <taxon>Metazoa</taxon>
        <taxon>Chordata</taxon>
        <taxon>Craniata</taxon>
        <taxon>Vertebrata</taxon>
        <taxon>Euteleostomi</taxon>
        <taxon>Amphibia</taxon>
        <taxon>Batrachia</taxon>
        <taxon>Anura</taxon>
        <taxon>Neobatrachia</taxon>
        <taxon>Ranoidea</taxon>
        <taxon>Ranidae</taxon>
        <taxon>Staurois</taxon>
    </lineage>
</organism>
<evidence type="ECO:0000313" key="1">
    <source>
        <dbReference type="EMBL" id="CAI9563782.1"/>
    </source>
</evidence>
<name>A0ABN9CWK1_9NEOB</name>
<evidence type="ECO:0000313" key="2">
    <source>
        <dbReference type="Proteomes" id="UP001162483"/>
    </source>
</evidence>
<reference evidence="1" key="1">
    <citation type="submission" date="2023-05" db="EMBL/GenBank/DDBJ databases">
        <authorList>
            <person name="Stuckert A."/>
        </authorList>
    </citation>
    <scope>NUCLEOTIDE SEQUENCE</scope>
</reference>
<dbReference type="Proteomes" id="UP001162483">
    <property type="component" value="Unassembled WGS sequence"/>
</dbReference>